<dbReference type="Proteomes" id="UP000799750">
    <property type="component" value="Unassembled WGS sequence"/>
</dbReference>
<sequence length="75" mass="8118">MHVLKTGGMPVLAELIALWVTPDGFGLSPRVRWRLLVEHMVSLTVCSRRGASLPHHDQTSPASGCQGCIHFPSTA</sequence>
<reference evidence="1" key="1">
    <citation type="journal article" date="2020" name="Stud. Mycol.">
        <title>101 Dothideomycetes genomes: a test case for predicting lifestyles and emergence of pathogens.</title>
        <authorList>
            <person name="Haridas S."/>
            <person name="Albert R."/>
            <person name="Binder M."/>
            <person name="Bloem J."/>
            <person name="Labutti K."/>
            <person name="Salamov A."/>
            <person name="Andreopoulos B."/>
            <person name="Baker S."/>
            <person name="Barry K."/>
            <person name="Bills G."/>
            <person name="Bluhm B."/>
            <person name="Cannon C."/>
            <person name="Castanera R."/>
            <person name="Culley D."/>
            <person name="Daum C."/>
            <person name="Ezra D."/>
            <person name="Gonzalez J."/>
            <person name="Henrissat B."/>
            <person name="Kuo A."/>
            <person name="Liang C."/>
            <person name="Lipzen A."/>
            <person name="Lutzoni F."/>
            <person name="Magnuson J."/>
            <person name="Mondo S."/>
            <person name="Nolan M."/>
            <person name="Ohm R."/>
            <person name="Pangilinan J."/>
            <person name="Park H.-J."/>
            <person name="Ramirez L."/>
            <person name="Alfaro M."/>
            <person name="Sun H."/>
            <person name="Tritt A."/>
            <person name="Yoshinaga Y."/>
            <person name="Zwiers L.-H."/>
            <person name="Turgeon B."/>
            <person name="Goodwin S."/>
            <person name="Spatafora J."/>
            <person name="Crous P."/>
            <person name="Grigoriev I."/>
        </authorList>
    </citation>
    <scope>NUCLEOTIDE SEQUENCE</scope>
    <source>
        <strain evidence="1">CBS 269.34</strain>
    </source>
</reference>
<proteinExistence type="predicted"/>
<name>A0A6A6QBK0_9PEZI</name>
<organism evidence="1 2">
    <name type="scientific">Lophium mytilinum</name>
    <dbReference type="NCBI Taxonomy" id="390894"/>
    <lineage>
        <taxon>Eukaryota</taxon>
        <taxon>Fungi</taxon>
        <taxon>Dikarya</taxon>
        <taxon>Ascomycota</taxon>
        <taxon>Pezizomycotina</taxon>
        <taxon>Dothideomycetes</taxon>
        <taxon>Pleosporomycetidae</taxon>
        <taxon>Mytilinidiales</taxon>
        <taxon>Mytilinidiaceae</taxon>
        <taxon>Lophium</taxon>
    </lineage>
</organism>
<accession>A0A6A6QBK0</accession>
<keyword evidence="2" id="KW-1185">Reference proteome</keyword>
<dbReference type="AlphaFoldDB" id="A0A6A6QBK0"/>
<protein>
    <submittedName>
        <fullName evidence="1">Uncharacterized protein</fullName>
    </submittedName>
</protein>
<gene>
    <name evidence="1" type="ORF">BU16DRAFT_183927</name>
</gene>
<evidence type="ECO:0000313" key="2">
    <source>
        <dbReference type="Proteomes" id="UP000799750"/>
    </source>
</evidence>
<dbReference type="EMBL" id="MU004199">
    <property type="protein sequence ID" value="KAF2489521.1"/>
    <property type="molecule type" value="Genomic_DNA"/>
</dbReference>
<evidence type="ECO:0000313" key="1">
    <source>
        <dbReference type="EMBL" id="KAF2489521.1"/>
    </source>
</evidence>